<evidence type="ECO:0000313" key="5">
    <source>
        <dbReference type="Proteomes" id="UP001203972"/>
    </source>
</evidence>
<evidence type="ECO:0000256" key="1">
    <source>
        <dbReference type="SAM" id="Coils"/>
    </source>
</evidence>
<evidence type="ECO:0000313" key="3">
    <source>
        <dbReference type="EMBL" id="QJA03990.1"/>
    </source>
</evidence>
<reference evidence="2" key="2">
    <citation type="journal article" date="2022" name="Clin. Infect. Dis.">
        <title>Association between Clostridium innocuum and antibiotic-associated diarrhea in adults and children: A cross-sectional study and comparative genomics analysis.</title>
        <authorList>
            <person name="Cherny K.E."/>
            <person name="Muscat E.B."/>
            <person name="Balaji A."/>
            <person name="Mukherjee J."/>
            <person name="Ozer E.A."/>
            <person name="Angarone M.P."/>
            <person name="Hauser A.R."/>
            <person name="Sichel J.S."/>
            <person name="Amponsah E."/>
            <person name="Kociolek L.K."/>
        </authorList>
    </citation>
    <scope>NUCLEOTIDE SEQUENCE</scope>
    <source>
        <strain evidence="2">NU1-AC-029v</strain>
    </source>
</reference>
<dbReference type="Proteomes" id="UP001203972">
    <property type="component" value="Unassembled WGS sequence"/>
</dbReference>
<sequence>MRIQVPIAKDTPIERIYEGAGYIHRLRYPQGCVEKKEAGDEWPAHTKKISSGAYRAAVNAFDEKHILPALHAKRSVLLNAGTTMDVPTTAAGLAKIESDLRHVYLWDGQGWLDIVSIQSRMDNTHPGQERGQEKEAPMKTYYRTTEEYTQRLTYQIESDFGSDGEFVYQHTDRQILSGTPILASDEDISIYDLRYPEGAIHDGVDDTWRAHAEEIDEAAYEEAKLTYDQEHILPRLYRSKQQLQHAREYEHAMDRAEDIFFNDPEMVKEYWDDDAPPMRRDIPDILYKAVQGSSEPSLDKDEIQMLYEVIDRTEQDAYETSVRYEGYVKEALEDVDGAITDIEQRLAAAGRVSPDTFRTAHILDQVDMLARENLADPGNLRKGLDELLSDDIAHKHERHTNQAYYKYDTETYYLKNSNGVYVRLWRGGEIDGETLTDRDIVLSINHPTLDYDTGVRYDMHEMPEHTDWMGFAGVMEGKDLQYQLTQDPFLYTTLNEELQKDSRTIQNTLSGLEEVAHELYKEEMEYADISPNGGADVVPSTPAEHFLEDMKELSGYPALVEAGEQRLAESRMGREFLDTRIEEDKMKLYYIDNAELYDELHELELENIYTDGGLLHTRETLDTVKQDIRKKQENVKELQKLKDQLMKKRYRFWQFRQHRENLKKLESIDKEIKHMDEEIYEDTGLEQILEDKLPTLERYEGLQAQLKAPYQDHILKEAYDPVHGYRTSMDALCDHRTDIEQELQKLEDVKSLQPFTKRLDIEIDIRQSDIANAKLQLLGLKETFGRVLEKPGVYDTRLTLTCNGRGYLKDRVLEDGEIEKLQELMTSGHASPIIKQAQAILREDHHIDNARELSSFARQIDRETIIEESFSAEIQTTLAPAF</sequence>
<accession>A0AAP2UQI2</accession>
<dbReference type="EMBL" id="CP048838">
    <property type="protein sequence ID" value="QJA03990.1"/>
    <property type="molecule type" value="Genomic_DNA"/>
</dbReference>
<keyword evidence="1" id="KW-0175">Coiled coil</keyword>
<protein>
    <submittedName>
        <fullName evidence="2">Uncharacterized protein</fullName>
    </submittedName>
</protein>
<dbReference type="Proteomes" id="UP000503330">
    <property type="component" value="Chromosome"/>
</dbReference>
<reference evidence="3 4" key="1">
    <citation type="submission" date="2020-02" db="EMBL/GenBank/DDBJ databases">
        <authorList>
            <person name="Kociolek L.K."/>
            <person name="Ozer E.A."/>
        </authorList>
    </citation>
    <scope>NUCLEOTIDE SEQUENCE [LARGE SCALE GENOMIC DNA]</scope>
    <source>
        <strain evidence="3 4">ATCC 14501</strain>
    </source>
</reference>
<dbReference type="RefSeq" id="WP_002611189.1">
    <property type="nucleotide sequence ID" value="NZ_BAAACC010000025.1"/>
</dbReference>
<evidence type="ECO:0000313" key="2">
    <source>
        <dbReference type="EMBL" id="MCR0234125.1"/>
    </source>
</evidence>
<dbReference type="EMBL" id="JAKTMA010000028">
    <property type="protein sequence ID" value="MCR0234125.1"/>
    <property type="molecule type" value="Genomic_DNA"/>
</dbReference>
<dbReference type="AlphaFoldDB" id="A0AAP2UQI2"/>
<feature type="coiled-coil region" evidence="1">
    <location>
        <begin position="621"/>
        <end position="648"/>
    </location>
</feature>
<proteinExistence type="predicted"/>
<evidence type="ECO:0000313" key="4">
    <source>
        <dbReference type="Proteomes" id="UP000503330"/>
    </source>
</evidence>
<gene>
    <name evidence="3" type="ORF">G4D54_16845</name>
    <name evidence="2" type="ORF">MKC95_15230</name>
</gene>
<organism evidence="2 5">
    <name type="scientific">Clostridium innocuum</name>
    <dbReference type="NCBI Taxonomy" id="1522"/>
    <lineage>
        <taxon>Bacteria</taxon>
        <taxon>Bacillati</taxon>
        <taxon>Bacillota</taxon>
        <taxon>Clostridia</taxon>
        <taxon>Eubacteriales</taxon>
        <taxon>Clostridiaceae</taxon>
        <taxon>Clostridium</taxon>
    </lineage>
</organism>
<name>A0AAP2UQI2_CLOIN</name>
<dbReference type="GeneID" id="61927240"/>